<feature type="region of interest" description="Disordered" evidence="1">
    <location>
        <begin position="168"/>
        <end position="207"/>
    </location>
</feature>
<dbReference type="Proteomes" id="UP001446337">
    <property type="component" value="Chromosome"/>
</dbReference>
<feature type="domain" description="DUF4142" evidence="3">
    <location>
        <begin position="33"/>
        <end position="169"/>
    </location>
</feature>
<dbReference type="Gene3D" id="1.20.1260.10">
    <property type="match status" value="1"/>
</dbReference>
<dbReference type="InterPro" id="IPR012347">
    <property type="entry name" value="Ferritin-like"/>
</dbReference>
<evidence type="ECO:0000313" key="7">
    <source>
        <dbReference type="Proteomes" id="UP001446337"/>
    </source>
</evidence>
<organism evidence="4 6">
    <name type="scientific">Achromobacter denitrificans</name>
    <name type="common">Alcaligenes denitrificans</name>
    <dbReference type="NCBI Taxonomy" id="32002"/>
    <lineage>
        <taxon>Bacteria</taxon>
        <taxon>Pseudomonadati</taxon>
        <taxon>Pseudomonadota</taxon>
        <taxon>Betaproteobacteria</taxon>
        <taxon>Burkholderiales</taxon>
        <taxon>Alcaligenaceae</taxon>
        <taxon>Achromobacter</taxon>
    </lineage>
</organism>
<evidence type="ECO:0000259" key="3">
    <source>
        <dbReference type="Pfam" id="PF13628"/>
    </source>
</evidence>
<feature type="signal peptide" evidence="2">
    <location>
        <begin position="1"/>
        <end position="27"/>
    </location>
</feature>
<dbReference type="Proteomes" id="UP000509782">
    <property type="component" value="Chromosome"/>
</dbReference>
<dbReference type="RefSeq" id="WP_062685110.1">
    <property type="nucleotide sequence ID" value="NZ_CADIJN010000029.1"/>
</dbReference>
<dbReference type="Pfam" id="PF13628">
    <property type="entry name" value="DUF4142"/>
    <property type="match status" value="1"/>
</dbReference>
<proteinExistence type="predicted"/>
<dbReference type="PANTHER" id="PTHR38593:SF1">
    <property type="entry name" value="BLR2558 PROTEIN"/>
    <property type="match status" value="1"/>
</dbReference>
<evidence type="ECO:0000313" key="4">
    <source>
        <dbReference type="EMBL" id="QKQ47511.1"/>
    </source>
</evidence>
<dbReference type="PANTHER" id="PTHR38593">
    <property type="entry name" value="BLR2558 PROTEIN"/>
    <property type="match status" value="1"/>
</dbReference>
<evidence type="ECO:0000313" key="6">
    <source>
        <dbReference type="Proteomes" id="UP000509782"/>
    </source>
</evidence>
<gene>
    <name evidence="5" type="ORF">AAIK43_09415</name>
    <name evidence="4" type="ORF">FOC81_12735</name>
</gene>
<dbReference type="EMBL" id="CP054569">
    <property type="protein sequence ID" value="QKQ47511.1"/>
    <property type="molecule type" value="Genomic_DNA"/>
</dbReference>
<dbReference type="GeneID" id="92846484"/>
<protein>
    <submittedName>
        <fullName evidence="4">DUF4142 domain-containing protein</fullName>
    </submittedName>
</protein>
<keyword evidence="2" id="KW-0732">Signal</keyword>
<feature type="chain" id="PRO_5030157592" evidence="2">
    <location>
        <begin position="28"/>
        <end position="207"/>
    </location>
</feature>
<keyword evidence="7" id="KW-1185">Reference proteome</keyword>
<evidence type="ECO:0000256" key="1">
    <source>
        <dbReference type="SAM" id="MobiDB-lite"/>
    </source>
</evidence>
<evidence type="ECO:0000256" key="2">
    <source>
        <dbReference type="SAM" id="SignalP"/>
    </source>
</evidence>
<evidence type="ECO:0000313" key="5">
    <source>
        <dbReference type="EMBL" id="XAN18237.1"/>
    </source>
</evidence>
<dbReference type="AlphaFoldDB" id="A0A6J5BWU2"/>
<sequence length="207" mass="22169">MKPTGWLRGLASACLLALPCILWPAHAQGLAEADARFLQAAAGSGQFEVEAAELARQRSNDGAVKAYAARMLEQHRAMNGDLKALALRKQVTLPEQPAEPDRRTLDQLGDRQGADFDALYIQKAAIDAHVMANRLYETAAKEAEDPQVRDFAVRALPTVAEHLAMSRALRQGPPAADPDKIQPAVKGEPPAVSPASREAPASIAPAR</sequence>
<dbReference type="InterPro" id="IPR025419">
    <property type="entry name" value="DUF4142"/>
</dbReference>
<reference evidence="5 7" key="2">
    <citation type="submission" date="2024-05" db="EMBL/GenBank/DDBJ databases">
        <title>Achromobacter denitrificans. BP1, complete genome.</title>
        <authorList>
            <person name="Zhang B."/>
        </authorList>
    </citation>
    <scope>NUCLEOTIDE SEQUENCE [LARGE SCALE GENOMIC DNA]</scope>
    <source>
        <strain evidence="5 7">BP1</strain>
    </source>
</reference>
<name>A0A6J5BWU2_ACHDE</name>
<reference evidence="4 6" key="1">
    <citation type="submission" date="2020-05" db="EMBL/GenBank/DDBJ databases">
        <title>FDA dAtabase for Regulatory Grade micrObial Sequences (FDA-ARGOS): Supporting development and validation of Infectious Disease Dx tests.</title>
        <authorList>
            <person name="Sproer C."/>
            <person name="Gronow S."/>
            <person name="Severitt S."/>
            <person name="Schroder I."/>
            <person name="Tallon L."/>
            <person name="Sadzewicz L."/>
            <person name="Zhao X."/>
            <person name="Vavikolanu K."/>
            <person name="Mehta A."/>
            <person name="Aluvathingal J."/>
            <person name="Nadendla S."/>
            <person name="Myers T."/>
            <person name="Yan Y."/>
            <person name="Sichtig H."/>
        </authorList>
    </citation>
    <scope>NUCLEOTIDE SEQUENCE [LARGE SCALE GENOMIC DNA]</scope>
    <source>
        <strain evidence="4 6">FDAARGOS_787</strain>
    </source>
</reference>
<dbReference type="EMBL" id="CP154792">
    <property type="protein sequence ID" value="XAN18237.1"/>
    <property type="molecule type" value="Genomic_DNA"/>
</dbReference>
<accession>A0A6J5BWU2</accession>